<keyword evidence="2" id="KW-0805">Transcription regulation</keyword>
<evidence type="ECO:0000259" key="5">
    <source>
        <dbReference type="PROSITE" id="PS50931"/>
    </source>
</evidence>
<keyword evidence="4" id="KW-0804">Transcription</keyword>
<dbReference type="GO" id="GO:0003677">
    <property type="term" value="F:DNA binding"/>
    <property type="evidence" value="ECO:0007669"/>
    <property type="project" value="UniProtKB-KW"/>
</dbReference>
<keyword evidence="7" id="KW-1185">Reference proteome</keyword>
<dbReference type="InterPro" id="IPR036388">
    <property type="entry name" value="WH-like_DNA-bd_sf"/>
</dbReference>
<dbReference type="SUPFAM" id="SSF53850">
    <property type="entry name" value="Periplasmic binding protein-like II"/>
    <property type="match status" value="1"/>
</dbReference>
<dbReference type="InterPro" id="IPR036390">
    <property type="entry name" value="WH_DNA-bd_sf"/>
</dbReference>
<evidence type="ECO:0000256" key="3">
    <source>
        <dbReference type="ARBA" id="ARBA00023125"/>
    </source>
</evidence>
<dbReference type="EMBL" id="AP019307">
    <property type="protein sequence ID" value="BBH17875.1"/>
    <property type="molecule type" value="Genomic_DNA"/>
</dbReference>
<dbReference type="Pfam" id="PF00126">
    <property type="entry name" value="HTH_1"/>
    <property type="match status" value="1"/>
</dbReference>
<dbReference type="PROSITE" id="PS50931">
    <property type="entry name" value="HTH_LYSR"/>
    <property type="match status" value="1"/>
</dbReference>
<dbReference type="GO" id="GO:0005829">
    <property type="term" value="C:cytosol"/>
    <property type="evidence" value="ECO:0007669"/>
    <property type="project" value="TreeGrafter"/>
</dbReference>
<name>A0A3G9IP84_9ACTN</name>
<comment type="similarity">
    <text evidence="1">Belongs to the LysR transcriptional regulatory family.</text>
</comment>
<dbReference type="PANTHER" id="PTHR30419:SF28">
    <property type="entry name" value="HTH-TYPE TRANSCRIPTIONAL REGULATOR BSDA"/>
    <property type="match status" value="1"/>
</dbReference>
<evidence type="ECO:0000256" key="1">
    <source>
        <dbReference type="ARBA" id="ARBA00009437"/>
    </source>
</evidence>
<dbReference type="Gene3D" id="1.10.10.10">
    <property type="entry name" value="Winged helix-like DNA-binding domain superfamily/Winged helix DNA-binding domain"/>
    <property type="match status" value="1"/>
</dbReference>
<protein>
    <submittedName>
        <fullName evidence="6">LysR family transcriptional regulator</fullName>
    </submittedName>
</protein>
<dbReference type="Pfam" id="PF03466">
    <property type="entry name" value="LysR_substrate"/>
    <property type="match status" value="1"/>
</dbReference>
<dbReference type="KEGG" id="nbe:Back2_21620"/>
<dbReference type="GO" id="GO:0003700">
    <property type="term" value="F:DNA-binding transcription factor activity"/>
    <property type="evidence" value="ECO:0007669"/>
    <property type="project" value="InterPro"/>
</dbReference>
<dbReference type="PRINTS" id="PR00039">
    <property type="entry name" value="HTHLYSR"/>
</dbReference>
<proteinExistence type="inferred from homology"/>
<dbReference type="InterPro" id="IPR005119">
    <property type="entry name" value="LysR_subst-bd"/>
</dbReference>
<evidence type="ECO:0000313" key="7">
    <source>
        <dbReference type="Proteomes" id="UP000271573"/>
    </source>
</evidence>
<dbReference type="InterPro" id="IPR000847">
    <property type="entry name" value="LysR_HTH_N"/>
</dbReference>
<dbReference type="Proteomes" id="UP000271573">
    <property type="component" value="Chromosome"/>
</dbReference>
<sequence>MFVEIDTIRSFLAVADGRTVTEAAELANRTQPAMSRALARLEREAGSELFQRVGRGVVLTPAGHELVPYARSIVEAYDRGVRAVQDMAAPDGGFVPVAFLHTLGTWLVPELVQQFRRERPDVRFDLRQHGDAGLVDDLLSGVVDMAITGDRPTHPQIESIRLLEEPLRLVVPPNHRLAERKSVRLKEAAGETFIALKPGFSLRDVTTTLCAQAGFEPTFGFEGEEVDTIRGLVAAGLGVALLPAPHSGGAPTAPHLQISDVKAVREIGLAWMKDRRLPPASEHFRTHVAAHAREALAARS</sequence>
<dbReference type="CDD" id="cd08434">
    <property type="entry name" value="PBP2_GltC_like"/>
    <property type="match status" value="1"/>
</dbReference>
<dbReference type="SUPFAM" id="SSF46785">
    <property type="entry name" value="Winged helix' DNA-binding domain"/>
    <property type="match status" value="1"/>
</dbReference>
<reference evidence="6 7" key="1">
    <citation type="submission" date="2018-11" db="EMBL/GenBank/DDBJ databases">
        <title>Complete genome sequence of Nocardioides baekrokdamisoli strain KCTC 39748.</title>
        <authorList>
            <person name="Kang S.W."/>
            <person name="Lee K.C."/>
            <person name="Kim K.K."/>
            <person name="Kim J.S."/>
            <person name="Kim D.S."/>
            <person name="Ko S.H."/>
            <person name="Yang S.H."/>
            <person name="Shin Y.K."/>
            <person name="Lee J.S."/>
        </authorList>
    </citation>
    <scope>NUCLEOTIDE SEQUENCE [LARGE SCALE GENOMIC DNA]</scope>
    <source>
        <strain evidence="6 7">KCTC 39748</strain>
    </source>
</reference>
<feature type="domain" description="HTH lysR-type" evidence="5">
    <location>
        <begin position="3"/>
        <end position="60"/>
    </location>
</feature>
<evidence type="ECO:0000256" key="2">
    <source>
        <dbReference type="ARBA" id="ARBA00023015"/>
    </source>
</evidence>
<evidence type="ECO:0000256" key="4">
    <source>
        <dbReference type="ARBA" id="ARBA00023163"/>
    </source>
</evidence>
<accession>A0A3G9IP84</accession>
<gene>
    <name evidence="6" type="ORF">Back2_21620</name>
</gene>
<dbReference type="InterPro" id="IPR050950">
    <property type="entry name" value="HTH-type_LysR_regulators"/>
</dbReference>
<dbReference type="Gene3D" id="3.40.190.290">
    <property type="match status" value="1"/>
</dbReference>
<evidence type="ECO:0000313" key="6">
    <source>
        <dbReference type="EMBL" id="BBH17875.1"/>
    </source>
</evidence>
<dbReference type="PANTHER" id="PTHR30419">
    <property type="entry name" value="HTH-TYPE TRANSCRIPTIONAL REGULATOR YBHD"/>
    <property type="match status" value="1"/>
</dbReference>
<keyword evidence="3" id="KW-0238">DNA-binding</keyword>
<dbReference type="AlphaFoldDB" id="A0A3G9IP84"/>
<organism evidence="6 7">
    <name type="scientific">Nocardioides baekrokdamisoli</name>
    <dbReference type="NCBI Taxonomy" id="1804624"/>
    <lineage>
        <taxon>Bacteria</taxon>
        <taxon>Bacillati</taxon>
        <taxon>Actinomycetota</taxon>
        <taxon>Actinomycetes</taxon>
        <taxon>Propionibacteriales</taxon>
        <taxon>Nocardioidaceae</taxon>
        <taxon>Nocardioides</taxon>
    </lineage>
</organism>